<feature type="chain" id="PRO_5037400148" evidence="1">
    <location>
        <begin position="20"/>
        <end position="161"/>
    </location>
</feature>
<dbReference type="PROSITE" id="PS51257">
    <property type="entry name" value="PROKAR_LIPOPROTEIN"/>
    <property type="match status" value="1"/>
</dbReference>
<dbReference type="EMBL" id="CP071518">
    <property type="protein sequence ID" value="QSX77181.1"/>
    <property type="molecule type" value="Genomic_DNA"/>
</dbReference>
<dbReference type="AlphaFoldDB" id="A0A974XWJ5"/>
<evidence type="ECO:0000256" key="1">
    <source>
        <dbReference type="SAM" id="SignalP"/>
    </source>
</evidence>
<dbReference type="RefSeq" id="WP_207526551.1">
    <property type="nucleotide sequence ID" value="NZ_CP071518.1"/>
</dbReference>
<name>A0A974XWJ5_9GAMM</name>
<evidence type="ECO:0000313" key="3">
    <source>
        <dbReference type="Proteomes" id="UP000639274"/>
    </source>
</evidence>
<dbReference type="KEGG" id="lsf:I8J32_010235"/>
<proteinExistence type="predicted"/>
<protein>
    <submittedName>
        <fullName evidence="2">Uncharacterized protein</fullName>
    </submittedName>
</protein>
<keyword evidence="3" id="KW-1185">Reference proteome</keyword>
<evidence type="ECO:0000313" key="2">
    <source>
        <dbReference type="EMBL" id="QSX77181.1"/>
    </source>
</evidence>
<dbReference type="Proteomes" id="UP000639274">
    <property type="component" value="Chromosome"/>
</dbReference>
<keyword evidence="1" id="KW-0732">Signal</keyword>
<organism evidence="2 3">
    <name type="scientific">Agrilutibacter solisilvae</name>
    <dbReference type="NCBI Taxonomy" id="2763317"/>
    <lineage>
        <taxon>Bacteria</taxon>
        <taxon>Pseudomonadati</taxon>
        <taxon>Pseudomonadota</taxon>
        <taxon>Gammaproteobacteria</taxon>
        <taxon>Lysobacterales</taxon>
        <taxon>Lysobacteraceae</taxon>
        <taxon>Agrilutibacter</taxon>
    </lineage>
</organism>
<sequence length="161" mass="17391">MKMIRLLMTACLLLPLALGACKKEEAAVANDVPVAVPTTNDDNAWSAYLTDVVRRNMEGATNTYVYVLPGPDNPDFQGYYDRQLEKAQADIERGILENTLIAFGSPDSTRTANLAVASFERAEAGKLKGVKVVFIGKAADSDRVKAAVEPSGATYKFVEAM</sequence>
<accession>A0A974XWJ5</accession>
<reference evidence="2 3" key="1">
    <citation type="submission" date="2021-03" db="EMBL/GenBank/DDBJ databases">
        <title>Lysobacter sp. nov. isolated from soil of gangwondo yeongwol, south Korea.</title>
        <authorList>
            <person name="Kim K.R."/>
            <person name="Kim K.H."/>
            <person name="Jeon C.O."/>
        </authorList>
    </citation>
    <scope>NUCLEOTIDE SEQUENCE [LARGE SCALE GENOMIC DNA]</scope>
    <source>
        <strain evidence="2 3">R19</strain>
    </source>
</reference>
<feature type="signal peptide" evidence="1">
    <location>
        <begin position="1"/>
        <end position="19"/>
    </location>
</feature>
<gene>
    <name evidence="2" type="ORF">I8J32_010235</name>
</gene>